<evidence type="ECO:0000256" key="4">
    <source>
        <dbReference type="ARBA" id="ARBA00023163"/>
    </source>
</evidence>
<dbReference type="RefSeq" id="WP_053238711.1">
    <property type="nucleotide sequence ID" value="NZ_CP011125.1"/>
</dbReference>
<dbReference type="SUPFAM" id="SSF46785">
    <property type="entry name" value="Winged helix' DNA-binding domain"/>
    <property type="match status" value="1"/>
</dbReference>
<gene>
    <name evidence="6" type="ORF">DB32_001380</name>
</gene>
<organism evidence="6 7">
    <name type="scientific">Sandaracinus amylolyticus</name>
    <dbReference type="NCBI Taxonomy" id="927083"/>
    <lineage>
        <taxon>Bacteria</taxon>
        <taxon>Pseudomonadati</taxon>
        <taxon>Myxococcota</taxon>
        <taxon>Polyangia</taxon>
        <taxon>Polyangiales</taxon>
        <taxon>Sandaracinaceae</taxon>
        <taxon>Sandaracinus</taxon>
    </lineage>
</organism>
<keyword evidence="7" id="KW-1185">Reference proteome</keyword>
<dbReference type="GO" id="GO:0003700">
    <property type="term" value="F:DNA-binding transcription factor activity"/>
    <property type="evidence" value="ECO:0007669"/>
    <property type="project" value="InterPro"/>
</dbReference>
<evidence type="ECO:0000256" key="2">
    <source>
        <dbReference type="ARBA" id="ARBA00023015"/>
    </source>
</evidence>
<evidence type="ECO:0000313" key="7">
    <source>
        <dbReference type="Proteomes" id="UP000034883"/>
    </source>
</evidence>
<dbReference type="OrthoDB" id="5317428at2"/>
<dbReference type="EMBL" id="CP011125">
    <property type="protein sequence ID" value="AKF04231.1"/>
    <property type="molecule type" value="Genomic_DNA"/>
</dbReference>
<evidence type="ECO:0000313" key="6">
    <source>
        <dbReference type="EMBL" id="AKF04231.1"/>
    </source>
</evidence>
<reference evidence="6 7" key="1">
    <citation type="submission" date="2015-03" db="EMBL/GenBank/DDBJ databases">
        <title>Genome assembly of Sandaracinus amylolyticus DSM 53668.</title>
        <authorList>
            <person name="Sharma G."/>
            <person name="Subramanian S."/>
        </authorList>
    </citation>
    <scope>NUCLEOTIDE SEQUENCE [LARGE SCALE GENOMIC DNA]</scope>
    <source>
        <strain evidence="6 7">DSM 53668</strain>
    </source>
</reference>
<keyword evidence="3" id="KW-0238">DNA-binding</keyword>
<proteinExistence type="inferred from homology"/>
<dbReference type="InterPro" id="IPR005119">
    <property type="entry name" value="LysR_subst-bd"/>
</dbReference>
<dbReference type="KEGG" id="samy:DB32_001380"/>
<dbReference type="Pfam" id="PF00126">
    <property type="entry name" value="HTH_1"/>
    <property type="match status" value="1"/>
</dbReference>
<dbReference type="AlphaFoldDB" id="A0A0F6W0C1"/>
<keyword evidence="2" id="KW-0805">Transcription regulation</keyword>
<evidence type="ECO:0000256" key="3">
    <source>
        <dbReference type="ARBA" id="ARBA00023125"/>
    </source>
</evidence>
<name>A0A0F6W0C1_9BACT</name>
<dbReference type="Gene3D" id="3.40.190.10">
    <property type="entry name" value="Periplasmic binding protein-like II"/>
    <property type="match status" value="2"/>
</dbReference>
<dbReference type="SUPFAM" id="SSF53850">
    <property type="entry name" value="Periplasmic binding protein-like II"/>
    <property type="match status" value="1"/>
</dbReference>
<keyword evidence="4" id="KW-0804">Transcription</keyword>
<dbReference type="STRING" id="927083.DB32_001380"/>
<dbReference type="PANTHER" id="PTHR30118">
    <property type="entry name" value="HTH-TYPE TRANSCRIPTIONAL REGULATOR LEUO-RELATED"/>
    <property type="match status" value="1"/>
</dbReference>
<dbReference type="PRINTS" id="PR00039">
    <property type="entry name" value="HTHLYSR"/>
</dbReference>
<dbReference type="Pfam" id="PF03466">
    <property type="entry name" value="LysR_substrate"/>
    <property type="match status" value="1"/>
</dbReference>
<evidence type="ECO:0000259" key="5">
    <source>
        <dbReference type="PROSITE" id="PS50931"/>
    </source>
</evidence>
<dbReference type="InterPro" id="IPR036390">
    <property type="entry name" value="WH_DNA-bd_sf"/>
</dbReference>
<dbReference type="Gene3D" id="1.10.10.10">
    <property type="entry name" value="Winged helix-like DNA-binding domain superfamily/Winged helix DNA-binding domain"/>
    <property type="match status" value="1"/>
</dbReference>
<feature type="domain" description="HTH lysR-type" evidence="5">
    <location>
        <begin position="6"/>
        <end position="63"/>
    </location>
</feature>
<dbReference type="PANTHER" id="PTHR30118:SF15">
    <property type="entry name" value="TRANSCRIPTIONAL REGULATORY PROTEIN"/>
    <property type="match status" value="1"/>
</dbReference>
<comment type="similarity">
    <text evidence="1">Belongs to the LysR transcriptional regulatory family.</text>
</comment>
<protein>
    <submittedName>
        <fullName evidence="6">Transcriptional regulator</fullName>
    </submittedName>
</protein>
<dbReference type="PROSITE" id="PS50931">
    <property type="entry name" value="HTH_LYSR"/>
    <property type="match status" value="1"/>
</dbReference>
<accession>A0A0F6W0C1</accession>
<sequence length="309" mass="33410">MNLRSVDLNLLVVLDALLEERHVTRAGKRLGLSQPAASNALERLRAMFGDPLLERTRDGLRPTPRAESLRPALRDALESTARLVARARPDLSTIVQTVRWSVVDYGLPLFVPPLLASLAEHAPGIDLVVSPWSGAEDALAAVSDGALDLAVSVHAPGASELRWQRLFEERYVVAMRADHPARRRFTLERWLALPHVVVSGRGQASGALDAALAARGLSRRVGLVVPSFLAVPAIVAGSDLVALVPERVLRAVVCPGIVAREPPLAVSGFEVGLGWHPRRDGDLATMRVAQEIVRIARAEIRAPGRRPRA</sequence>
<dbReference type="GO" id="GO:0003677">
    <property type="term" value="F:DNA binding"/>
    <property type="evidence" value="ECO:0007669"/>
    <property type="project" value="UniProtKB-KW"/>
</dbReference>
<evidence type="ECO:0000256" key="1">
    <source>
        <dbReference type="ARBA" id="ARBA00009437"/>
    </source>
</evidence>
<dbReference type="InterPro" id="IPR050389">
    <property type="entry name" value="LysR-type_TF"/>
</dbReference>
<dbReference type="CDD" id="cd08417">
    <property type="entry name" value="PBP2_Nitroaromatics_like"/>
    <property type="match status" value="1"/>
</dbReference>
<dbReference type="InterPro" id="IPR036388">
    <property type="entry name" value="WH-like_DNA-bd_sf"/>
</dbReference>
<dbReference type="Proteomes" id="UP000034883">
    <property type="component" value="Chromosome"/>
</dbReference>
<dbReference type="InterPro" id="IPR037402">
    <property type="entry name" value="YidZ_PBP2"/>
</dbReference>
<dbReference type="InterPro" id="IPR000847">
    <property type="entry name" value="LysR_HTH_N"/>
</dbReference>